<dbReference type="OrthoDB" id="8437645at2"/>
<evidence type="ECO:0000313" key="2">
    <source>
        <dbReference type="EMBL" id="ROT98109.1"/>
    </source>
</evidence>
<accession>A0A3N2QSG9</accession>
<protein>
    <submittedName>
        <fullName evidence="2">M20/M25/M40 family metallo-hydrolase</fullName>
    </submittedName>
</protein>
<dbReference type="Gene3D" id="3.40.630.10">
    <property type="entry name" value="Zn peptidases"/>
    <property type="match status" value="1"/>
</dbReference>
<name>A0A3N2QSG9_9RHOB</name>
<dbReference type="SUPFAM" id="SSF53187">
    <property type="entry name" value="Zn-dependent exopeptidases"/>
    <property type="match status" value="1"/>
</dbReference>
<evidence type="ECO:0000256" key="1">
    <source>
        <dbReference type="ARBA" id="ARBA00022801"/>
    </source>
</evidence>
<gene>
    <name evidence="2" type="ORF">EAT49_17755</name>
</gene>
<keyword evidence="1 2" id="KW-0378">Hydrolase</keyword>
<proteinExistence type="predicted"/>
<dbReference type="InterPro" id="IPR002933">
    <property type="entry name" value="Peptidase_M20"/>
</dbReference>
<dbReference type="GO" id="GO:0016787">
    <property type="term" value="F:hydrolase activity"/>
    <property type="evidence" value="ECO:0007669"/>
    <property type="project" value="UniProtKB-KW"/>
</dbReference>
<dbReference type="AlphaFoldDB" id="A0A3N2QSG9"/>
<reference evidence="2 3" key="1">
    <citation type="submission" date="2018-10" db="EMBL/GenBank/DDBJ databases">
        <title>Histidinibacterium lentulum gen. nov., sp. nov., a marine bacterium from the culture broth of Picochlorum sp. 122.</title>
        <authorList>
            <person name="Wang G."/>
        </authorList>
    </citation>
    <scope>NUCLEOTIDE SEQUENCE [LARGE SCALE GENOMIC DNA]</scope>
    <source>
        <strain evidence="2 3">B17</strain>
    </source>
</reference>
<comment type="caution">
    <text evidence="2">The sequence shown here is derived from an EMBL/GenBank/DDBJ whole genome shotgun (WGS) entry which is preliminary data.</text>
</comment>
<dbReference type="Proteomes" id="UP000268016">
    <property type="component" value="Unassembled WGS sequence"/>
</dbReference>
<evidence type="ECO:0000313" key="3">
    <source>
        <dbReference type="Proteomes" id="UP000268016"/>
    </source>
</evidence>
<organism evidence="2 3">
    <name type="scientific">Histidinibacterium lentulum</name>
    <dbReference type="NCBI Taxonomy" id="2480588"/>
    <lineage>
        <taxon>Bacteria</taxon>
        <taxon>Pseudomonadati</taxon>
        <taxon>Pseudomonadota</taxon>
        <taxon>Alphaproteobacteria</taxon>
        <taxon>Rhodobacterales</taxon>
        <taxon>Paracoccaceae</taxon>
        <taxon>Histidinibacterium</taxon>
    </lineage>
</organism>
<sequence>MTHSQVTRNPTMAQVTRALERCDAIREEVESYCTPERLTRYLRALADTPAPSGAAALMRAPVLRTLLEEDGALESDALRLNPDHERTGAVTLSCGGGAAAGLWYIAHLDSISYLIQPPEDGRYPLVPYCYHLTRDGERQAEVLRYDLEAGTFVTRAAGRLLSEGGDPFFLPDGALDLRPGDRVVPVTPFAAADDGLLTGHFDNAGGVAVMAVAAAVLARFGTSAFFAMPDEEEGPAAAGNQSISRGATRLMAAAPTPRLSVVIDMQQTAAEGNGGPDGAGVPGSGAVLSEFSSRARGAVTPPHLYAAVRAFTAGLEARGATVRETSNLYTSRSDDVAVMQRSPGIVILGFPGADRHFDRALPTAHLEDFVSLSRALVYMSLLYEELEGPAA</sequence>
<dbReference type="EMBL" id="RDRB01000010">
    <property type="protein sequence ID" value="ROT98109.1"/>
    <property type="molecule type" value="Genomic_DNA"/>
</dbReference>
<dbReference type="Pfam" id="PF01546">
    <property type="entry name" value="Peptidase_M20"/>
    <property type="match status" value="1"/>
</dbReference>
<keyword evidence="3" id="KW-1185">Reference proteome</keyword>